<accession>A0AAF3FQI7</accession>
<organism evidence="3 4">
    <name type="scientific">Mesorhabditis belari</name>
    <dbReference type="NCBI Taxonomy" id="2138241"/>
    <lineage>
        <taxon>Eukaryota</taxon>
        <taxon>Metazoa</taxon>
        <taxon>Ecdysozoa</taxon>
        <taxon>Nematoda</taxon>
        <taxon>Chromadorea</taxon>
        <taxon>Rhabditida</taxon>
        <taxon>Rhabditina</taxon>
        <taxon>Rhabditomorpha</taxon>
        <taxon>Rhabditoidea</taxon>
        <taxon>Rhabditidae</taxon>
        <taxon>Mesorhabditinae</taxon>
        <taxon>Mesorhabditis</taxon>
    </lineage>
</organism>
<keyword evidence="3" id="KW-1185">Reference proteome</keyword>
<evidence type="ECO:0000256" key="2">
    <source>
        <dbReference type="SAM" id="Phobius"/>
    </source>
</evidence>
<feature type="region of interest" description="Disordered" evidence="1">
    <location>
        <begin position="267"/>
        <end position="329"/>
    </location>
</feature>
<evidence type="ECO:0000256" key="1">
    <source>
        <dbReference type="SAM" id="MobiDB-lite"/>
    </source>
</evidence>
<feature type="compositionally biased region" description="Basic and acidic residues" evidence="1">
    <location>
        <begin position="320"/>
        <end position="329"/>
    </location>
</feature>
<keyword evidence="2" id="KW-1133">Transmembrane helix</keyword>
<dbReference type="Proteomes" id="UP000887575">
    <property type="component" value="Unassembled WGS sequence"/>
</dbReference>
<feature type="transmembrane region" description="Helical" evidence="2">
    <location>
        <begin position="176"/>
        <end position="197"/>
    </location>
</feature>
<protein>
    <submittedName>
        <fullName evidence="4">Uncharacterized protein</fullName>
    </submittedName>
</protein>
<proteinExistence type="predicted"/>
<feature type="compositionally biased region" description="Gly residues" evidence="1">
    <location>
        <begin position="274"/>
        <end position="289"/>
    </location>
</feature>
<keyword evidence="2" id="KW-0812">Transmembrane</keyword>
<feature type="region of interest" description="Disordered" evidence="1">
    <location>
        <begin position="143"/>
        <end position="163"/>
    </location>
</feature>
<reference evidence="4" key="1">
    <citation type="submission" date="2024-02" db="UniProtKB">
        <authorList>
            <consortium name="WormBaseParasite"/>
        </authorList>
    </citation>
    <scope>IDENTIFICATION</scope>
</reference>
<evidence type="ECO:0000313" key="4">
    <source>
        <dbReference type="WBParaSite" id="MBELARI_LOCUS9388.4"/>
    </source>
</evidence>
<keyword evidence="2" id="KW-0472">Membrane</keyword>
<dbReference type="AlphaFoldDB" id="A0AAF3FQI7"/>
<name>A0AAF3FQI7_9BILA</name>
<dbReference type="WBParaSite" id="MBELARI_LOCUS9388.4">
    <property type="protein sequence ID" value="MBELARI_LOCUS9388.4"/>
    <property type="gene ID" value="MBELARI_LOCUS9388"/>
</dbReference>
<sequence>MEPSSSSEFTTLAPIQCLIDWYLPKCRVNQPPRFASNYDVNHLERLRIDPRESLSMSVEEETSIQPITTTPSQTSTTLTTLLSKATKAQKTIEPVDDGFFTPQLPTAVTASRQRVHPTTPSLERSTPSPQFLIETTARVSPFTVYPPVRPTTPMGTDPLGTTTMKPASGEDFPRTMLIMVGSGTVIVLIAAIVFCVFKCRQNAPPSEHYPMVMNGKSTGYAPISQEMSPQMIHHGDPSTQPLIAPRINTQVNGYQPIKGSVIPNGMNGDSPNGTPGGGGGMNGVNGMNGTGPRRINGGMNGSMNGLNGATNGNGPKATAKKKDFKEWYV</sequence>
<evidence type="ECO:0000313" key="3">
    <source>
        <dbReference type="Proteomes" id="UP000887575"/>
    </source>
</evidence>